<dbReference type="AlphaFoldDB" id="A0AA90NHU1"/>
<organism evidence="1 2">
    <name type="scientific">Tsukamurella strandjordii</name>
    <dbReference type="NCBI Taxonomy" id="147577"/>
    <lineage>
        <taxon>Bacteria</taxon>
        <taxon>Bacillati</taxon>
        <taxon>Actinomycetota</taxon>
        <taxon>Actinomycetes</taxon>
        <taxon>Mycobacteriales</taxon>
        <taxon>Tsukamurellaceae</taxon>
        <taxon>Tsukamurella</taxon>
    </lineage>
</organism>
<gene>
    <name evidence="1" type="ORF">Q7X28_11840</name>
</gene>
<accession>A0AA90NHU1</accession>
<protein>
    <submittedName>
        <fullName evidence="1">Uncharacterized protein</fullName>
    </submittedName>
</protein>
<dbReference type="RefSeq" id="WP_305111443.1">
    <property type="nucleotide sequence ID" value="NZ_JAUTIX010000004.1"/>
</dbReference>
<evidence type="ECO:0000313" key="1">
    <source>
        <dbReference type="EMBL" id="MDP0398621.1"/>
    </source>
</evidence>
<dbReference type="EMBL" id="JAUTIX010000004">
    <property type="protein sequence ID" value="MDP0398621.1"/>
    <property type="molecule type" value="Genomic_DNA"/>
</dbReference>
<evidence type="ECO:0000313" key="2">
    <source>
        <dbReference type="Proteomes" id="UP001178281"/>
    </source>
</evidence>
<sequence length="126" mass="13703">MADGELAQIVDAAHEAIKGRQNMVFDGNPHEELARACERHATRLVRAAEGIFDVGYVNDLGPTTEGEAATNNIRLGVVDHERSIYNTFLAQAAEARSMASGIRETGRRILRTEGISEAEINRLIGS</sequence>
<keyword evidence="2" id="KW-1185">Reference proteome</keyword>
<comment type="caution">
    <text evidence="1">The sequence shown here is derived from an EMBL/GenBank/DDBJ whole genome shotgun (WGS) entry which is preliminary data.</text>
</comment>
<reference evidence="1" key="1">
    <citation type="submission" date="2023-08" db="EMBL/GenBank/DDBJ databases">
        <title>The draft genome of Tsukamurella strandjordii strain 050030.</title>
        <authorList>
            <person name="Zhao F."/>
            <person name="Feng Y."/>
            <person name="Zong Z."/>
        </authorList>
    </citation>
    <scope>NUCLEOTIDE SEQUENCE</scope>
    <source>
        <strain evidence="1">050030</strain>
    </source>
</reference>
<proteinExistence type="predicted"/>
<dbReference type="Proteomes" id="UP001178281">
    <property type="component" value="Unassembled WGS sequence"/>
</dbReference>
<name>A0AA90NHU1_9ACTN</name>